<dbReference type="OrthoDB" id="9763887at2"/>
<dbReference type="InterPro" id="IPR017872">
    <property type="entry name" value="Pyrmidine_PPase_CS"/>
</dbReference>
<dbReference type="AlphaFoldDB" id="A0A0M8K5I5"/>
<dbReference type="NCBIfam" id="NF004747">
    <property type="entry name" value="PRK06078.1"/>
    <property type="match status" value="1"/>
</dbReference>
<dbReference type="GO" id="GO:0005829">
    <property type="term" value="C:cytosol"/>
    <property type="evidence" value="ECO:0007669"/>
    <property type="project" value="TreeGrafter"/>
</dbReference>
<dbReference type="PANTHER" id="PTHR10515:SF0">
    <property type="entry name" value="THYMIDINE PHOSPHORYLASE"/>
    <property type="match status" value="1"/>
</dbReference>
<evidence type="ECO:0000256" key="1">
    <source>
        <dbReference type="ARBA" id="ARBA00006915"/>
    </source>
</evidence>
<dbReference type="PANTHER" id="PTHR10515">
    <property type="entry name" value="THYMIDINE PHOSPHORYLASE"/>
    <property type="match status" value="1"/>
</dbReference>
<dbReference type="Gene3D" id="1.20.970.10">
    <property type="entry name" value="Transferase, Pyrimidine Nucleoside Phosphorylase, Chain C"/>
    <property type="match status" value="1"/>
</dbReference>
<gene>
    <name evidence="7" type="primary">deoA</name>
    <name evidence="6" type="ORF">ARMA_0538</name>
    <name evidence="7" type="ORF">SE16_03185</name>
</gene>
<dbReference type="InterPro" id="IPR000312">
    <property type="entry name" value="Glycosyl_Trfase_fam3"/>
</dbReference>
<dbReference type="InParanoid" id="A0A0M8K5I5"/>
<dbReference type="PIRSF" id="PIRSF000478">
    <property type="entry name" value="TP_PyNP"/>
    <property type="match status" value="1"/>
</dbReference>
<dbReference type="InterPro" id="IPR018090">
    <property type="entry name" value="Pyrmidine_PPas_bac/euk"/>
</dbReference>
<dbReference type="EC" id="2.4.2.4" evidence="7"/>
<dbReference type="InterPro" id="IPR013102">
    <property type="entry name" value="PYNP_C"/>
</dbReference>
<dbReference type="FunFam" id="3.40.1030.10:FF:000003">
    <property type="entry name" value="Pyrimidine-nucleoside phosphorylase"/>
    <property type="match status" value="1"/>
</dbReference>
<evidence type="ECO:0000259" key="5">
    <source>
        <dbReference type="SMART" id="SM00941"/>
    </source>
</evidence>
<dbReference type="FunCoup" id="A0A0M8K5I5">
    <property type="interactions" value="70"/>
</dbReference>
<comment type="caution">
    <text evidence="6">The sequence shown here is derived from an EMBL/GenBank/DDBJ whole genome shotgun (WGS) entry which is preliminary data.</text>
</comment>
<keyword evidence="3 6" id="KW-0328">Glycosyltransferase</keyword>
<dbReference type="SUPFAM" id="SSF47648">
    <property type="entry name" value="Nucleoside phosphorylase/phosphoribosyltransferase N-terminal domain"/>
    <property type="match status" value="1"/>
</dbReference>
<reference evidence="6 8" key="1">
    <citation type="journal article" date="2015" name="Genome Announc.">
        <title>Draft Genome Sequence of a Heterotrophic Facultative Anaerobic Thermophilic Bacterium, Ardenticatena maritima Strain 110ST.</title>
        <authorList>
            <person name="Kawaichi S."/>
            <person name="Yoshida T."/>
            <person name="Sako Y."/>
            <person name="Nakamura R."/>
        </authorList>
    </citation>
    <scope>NUCLEOTIDE SEQUENCE [LARGE SCALE GENOMIC DNA]</scope>
    <source>
        <strain evidence="6 8">110S</strain>
    </source>
</reference>
<dbReference type="EMBL" id="LGKN01000003">
    <property type="protein sequence ID" value="KPL89458.1"/>
    <property type="molecule type" value="Genomic_DNA"/>
</dbReference>
<dbReference type="InterPro" id="IPR036320">
    <property type="entry name" value="Glycosyl_Trfase_fam3_N_dom_sf"/>
</dbReference>
<dbReference type="Proteomes" id="UP000050502">
    <property type="component" value="Unassembled WGS sequence"/>
</dbReference>
<reference evidence="7 9" key="2">
    <citation type="submission" date="2015-07" db="EMBL/GenBank/DDBJ databases">
        <title>Whole genome sequence of Ardenticatena maritima DSM 23922.</title>
        <authorList>
            <person name="Hemp J."/>
            <person name="Ward L.M."/>
            <person name="Pace L.A."/>
            <person name="Fischer W.W."/>
        </authorList>
    </citation>
    <scope>NUCLEOTIDE SEQUENCE [LARGE SCALE GENOMIC DNA]</scope>
    <source>
        <strain evidence="7 9">110S</strain>
    </source>
</reference>
<dbReference type="InterPro" id="IPR035902">
    <property type="entry name" value="Nuc_phospho_transferase"/>
</dbReference>
<dbReference type="Pfam" id="PF07831">
    <property type="entry name" value="PYNP_C"/>
    <property type="match status" value="1"/>
</dbReference>
<dbReference type="InterPro" id="IPR036566">
    <property type="entry name" value="PYNP-like_C_sf"/>
</dbReference>
<dbReference type="GO" id="GO:0009032">
    <property type="term" value="F:thymidine phosphorylase activity"/>
    <property type="evidence" value="ECO:0007669"/>
    <property type="project" value="UniProtKB-EC"/>
</dbReference>
<feature type="domain" description="Pyrimidine nucleoside phosphorylase C-terminal" evidence="5">
    <location>
        <begin position="346"/>
        <end position="420"/>
    </location>
</feature>
<dbReference type="GO" id="GO:0004645">
    <property type="term" value="F:1,4-alpha-oligoglucan phosphorylase activity"/>
    <property type="evidence" value="ECO:0007669"/>
    <property type="project" value="InterPro"/>
</dbReference>
<dbReference type="STRING" id="872965.SE16_03185"/>
<dbReference type="GO" id="GO:0006213">
    <property type="term" value="P:pyrimidine nucleoside metabolic process"/>
    <property type="evidence" value="ECO:0007669"/>
    <property type="project" value="InterPro"/>
</dbReference>
<dbReference type="Pfam" id="PF00591">
    <property type="entry name" value="Glycos_transf_3"/>
    <property type="match status" value="1"/>
</dbReference>
<proteinExistence type="inferred from homology"/>
<organism evidence="6 8">
    <name type="scientific">Ardenticatena maritima</name>
    <dbReference type="NCBI Taxonomy" id="872965"/>
    <lineage>
        <taxon>Bacteria</taxon>
        <taxon>Bacillati</taxon>
        <taxon>Chloroflexota</taxon>
        <taxon>Ardenticatenia</taxon>
        <taxon>Ardenticatenales</taxon>
        <taxon>Ardenticatenaceae</taxon>
        <taxon>Ardenticatena</taxon>
    </lineage>
</organism>
<dbReference type="Pfam" id="PF02885">
    <property type="entry name" value="Glycos_trans_3N"/>
    <property type="match status" value="1"/>
</dbReference>
<dbReference type="InterPro" id="IPR017459">
    <property type="entry name" value="Glycosyl_Trfase_fam3_N_dom"/>
</dbReference>
<evidence type="ECO:0000256" key="2">
    <source>
        <dbReference type="ARBA" id="ARBA00011738"/>
    </source>
</evidence>
<sequence length="440" mass="46755">MRAVDIIAKKRDGHELTDAEIEWFIQHYTDDTIPDYQAAAWAMAVFFRGMTPRETATLTRAMAHSGAVLDLHHIAPRTVDKHSSGGVGDKTTLVVGPLVAASGLPVAKMSGRGLSFTGGTLDKLESIPGFRVGLTHEEFMRQVAEIGLVVAGQTADLAPADGKLYALRDATATVDSIPLIASSIMSKKLAGGADAIVLDVKVGNGAFMQTLEAARELATLMVEIGVRNGRDMTALISDMNQPLGAAVGNAVEVQEAIETLQGNGPRDFTEHCLTVAAHMLLLGEKAETFDAAYALAEDFLRTGKALEKFKQMVAAQGGDVRVVETPATILPQAPIKAVVQAPQAGYIAGIKARDVGMAVVLLGGGREKKGDPIDHAVGVLVHHKVGDFVERGEPLFTILARTEEQIAPTQERLLATLSWSDTPVEPLPLFYDTIQARASA</sequence>
<dbReference type="SUPFAM" id="SSF52418">
    <property type="entry name" value="Nucleoside phosphorylase/phosphoribosyltransferase catalytic domain"/>
    <property type="match status" value="1"/>
</dbReference>
<accession>A0A0M8K5I5</accession>
<dbReference type="Gene3D" id="3.40.1030.10">
    <property type="entry name" value="Nucleoside phosphorylase/phosphoribosyltransferase catalytic domain"/>
    <property type="match status" value="1"/>
</dbReference>
<dbReference type="Gene3D" id="3.90.1170.30">
    <property type="entry name" value="Pyrimidine nucleoside phosphorylase-like, C-terminal domain"/>
    <property type="match status" value="1"/>
</dbReference>
<evidence type="ECO:0000313" key="6">
    <source>
        <dbReference type="EMBL" id="GAP62115.1"/>
    </source>
</evidence>
<dbReference type="PATRIC" id="fig|872965.6.peg.596"/>
<evidence type="ECO:0000256" key="4">
    <source>
        <dbReference type="ARBA" id="ARBA00022679"/>
    </source>
</evidence>
<dbReference type="PROSITE" id="PS00647">
    <property type="entry name" value="THYMID_PHOSPHORYLASE"/>
    <property type="match status" value="1"/>
</dbReference>
<keyword evidence="8" id="KW-1185">Reference proteome</keyword>
<evidence type="ECO:0000313" key="9">
    <source>
        <dbReference type="Proteomes" id="UP000050502"/>
    </source>
</evidence>
<evidence type="ECO:0000313" key="8">
    <source>
        <dbReference type="Proteomes" id="UP000037784"/>
    </source>
</evidence>
<comment type="similarity">
    <text evidence="1">Belongs to the thymidine/pyrimidine-nucleoside phosphorylase family.</text>
</comment>
<dbReference type="GO" id="GO:0006206">
    <property type="term" value="P:pyrimidine nucleobase metabolic process"/>
    <property type="evidence" value="ECO:0007669"/>
    <property type="project" value="InterPro"/>
</dbReference>
<dbReference type="NCBIfam" id="TIGR02644">
    <property type="entry name" value="Y_phosphoryl"/>
    <property type="match status" value="1"/>
</dbReference>
<protein>
    <submittedName>
        <fullName evidence="6">Pyrimidine-nucleoside phosphorylase</fullName>
        <ecNumber evidence="6">2.4.2.2</ecNumber>
    </submittedName>
    <submittedName>
        <fullName evidence="7">Thymidine phosphorylase</fullName>
        <ecNumber evidence="7">2.4.2.4</ecNumber>
    </submittedName>
</protein>
<dbReference type="EMBL" id="BBZA01000032">
    <property type="protein sequence ID" value="GAP62115.1"/>
    <property type="molecule type" value="Genomic_DNA"/>
</dbReference>
<dbReference type="RefSeq" id="WP_054492036.1">
    <property type="nucleotide sequence ID" value="NZ_BBZA01000032.1"/>
</dbReference>
<dbReference type="Proteomes" id="UP000037784">
    <property type="component" value="Unassembled WGS sequence"/>
</dbReference>
<dbReference type="NCBIfam" id="NF004490">
    <property type="entry name" value="PRK05820.1"/>
    <property type="match status" value="1"/>
</dbReference>
<reference evidence="8" key="3">
    <citation type="submission" date="2015-08" db="EMBL/GenBank/DDBJ databases">
        <title>Draft Genome Sequence of a Heterotrophic Facultative Anaerobic Bacterium Ardenticatena maritima Strain 110S.</title>
        <authorList>
            <person name="Kawaichi S."/>
            <person name="Yoshida T."/>
            <person name="Sako Y."/>
            <person name="Nakamura R."/>
        </authorList>
    </citation>
    <scope>NUCLEOTIDE SEQUENCE [LARGE SCALE GENOMIC DNA]</scope>
    <source>
        <strain evidence="8">110S</strain>
    </source>
</reference>
<comment type="subunit">
    <text evidence="2">Homodimer.</text>
</comment>
<dbReference type="SMART" id="SM00941">
    <property type="entry name" value="PYNP_C"/>
    <property type="match status" value="1"/>
</dbReference>
<evidence type="ECO:0000313" key="7">
    <source>
        <dbReference type="EMBL" id="KPL89458.1"/>
    </source>
</evidence>
<dbReference type="EC" id="2.4.2.2" evidence="6"/>
<evidence type="ECO:0000256" key="3">
    <source>
        <dbReference type="ARBA" id="ARBA00022676"/>
    </source>
</evidence>
<name>A0A0M8K5I5_9CHLR</name>
<dbReference type="SUPFAM" id="SSF54680">
    <property type="entry name" value="Pyrimidine nucleoside phosphorylase C-terminal domain"/>
    <property type="match status" value="1"/>
</dbReference>
<dbReference type="InterPro" id="IPR000053">
    <property type="entry name" value="Thymidine/pyrmidine_PPase"/>
</dbReference>
<keyword evidence="4 6" id="KW-0808">Transferase</keyword>